<dbReference type="Gramene" id="ONK70526">
    <property type="protein sequence ID" value="ONK70526"/>
    <property type="gene ID" value="A4U43_C05F34630"/>
</dbReference>
<feature type="region of interest" description="Disordered" evidence="1">
    <location>
        <begin position="93"/>
        <end position="165"/>
    </location>
</feature>
<feature type="compositionally biased region" description="Low complexity" evidence="1">
    <location>
        <begin position="93"/>
        <end position="118"/>
    </location>
</feature>
<dbReference type="AlphaFoldDB" id="A0A5P1EWV5"/>
<protein>
    <submittedName>
        <fullName evidence="2">Uncharacterized protein</fullName>
    </submittedName>
</protein>
<dbReference type="Proteomes" id="UP000243459">
    <property type="component" value="Chromosome 5"/>
</dbReference>
<proteinExistence type="predicted"/>
<sequence>MATKEIEGYWGLTAKRCRLVQDLAGVLCLQRRRAPTSSRHAGDSRVHGASPLASRQRGVWLMRGLQQALCRHVQGRRRHPLRTCDADIHAASPLAAATSASPSSPSTRPSTPPSNNSARTRRWGSYCGDEEDNESKAATWMTTTNPSSNPNPNGDDGDPGSELLR</sequence>
<dbReference type="EMBL" id="CM007385">
    <property type="protein sequence ID" value="ONK70526.1"/>
    <property type="molecule type" value="Genomic_DNA"/>
</dbReference>
<accession>A0A5P1EWV5</accession>
<organism evidence="2 3">
    <name type="scientific">Asparagus officinalis</name>
    <name type="common">Garden asparagus</name>
    <dbReference type="NCBI Taxonomy" id="4686"/>
    <lineage>
        <taxon>Eukaryota</taxon>
        <taxon>Viridiplantae</taxon>
        <taxon>Streptophyta</taxon>
        <taxon>Embryophyta</taxon>
        <taxon>Tracheophyta</taxon>
        <taxon>Spermatophyta</taxon>
        <taxon>Magnoliopsida</taxon>
        <taxon>Liliopsida</taxon>
        <taxon>Asparagales</taxon>
        <taxon>Asparagaceae</taxon>
        <taxon>Asparagoideae</taxon>
        <taxon>Asparagus</taxon>
    </lineage>
</organism>
<gene>
    <name evidence="2" type="ORF">A4U43_C05F34630</name>
</gene>
<keyword evidence="3" id="KW-1185">Reference proteome</keyword>
<reference evidence="3" key="1">
    <citation type="journal article" date="2017" name="Nat. Commun.">
        <title>The asparagus genome sheds light on the origin and evolution of a young Y chromosome.</title>
        <authorList>
            <person name="Harkess A."/>
            <person name="Zhou J."/>
            <person name="Xu C."/>
            <person name="Bowers J.E."/>
            <person name="Van der Hulst R."/>
            <person name="Ayyampalayam S."/>
            <person name="Mercati F."/>
            <person name="Riccardi P."/>
            <person name="McKain M.R."/>
            <person name="Kakrana A."/>
            <person name="Tang H."/>
            <person name="Ray J."/>
            <person name="Groenendijk J."/>
            <person name="Arikit S."/>
            <person name="Mathioni S.M."/>
            <person name="Nakano M."/>
            <person name="Shan H."/>
            <person name="Telgmann-Rauber A."/>
            <person name="Kanno A."/>
            <person name="Yue Z."/>
            <person name="Chen H."/>
            <person name="Li W."/>
            <person name="Chen Y."/>
            <person name="Xu X."/>
            <person name="Zhang Y."/>
            <person name="Luo S."/>
            <person name="Chen H."/>
            <person name="Gao J."/>
            <person name="Mao Z."/>
            <person name="Pires J.C."/>
            <person name="Luo M."/>
            <person name="Kudrna D."/>
            <person name="Wing R.A."/>
            <person name="Meyers B.C."/>
            <person name="Yi K."/>
            <person name="Kong H."/>
            <person name="Lavrijsen P."/>
            <person name="Sunseri F."/>
            <person name="Falavigna A."/>
            <person name="Ye Y."/>
            <person name="Leebens-Mack J.H."/>
            <person name="Chen G."/>
        </authorList>
    </citation>
    <scope>NUCLEOTIDE SEQUENCE [LARGE SCALE GENOMIC DNA]</scope>
    <source>
        <strain evidence="3">cv. DH0086</strain>
    </source>
</reference>
<evidence type="ECO:0000256" key="1">
    <source>
        <dbReference type="SAM" id="MobiDB-lite"/>
    </source>
</evidence>
<evidence type="ECO:0000313" key="2">
    <source>
        <dbReference type="EMBL" id="ONK70526.1"/>
    </source>
</evidence>
<evidence type="ECO:0000313" key="3">
    <source>
        <dbReference type="Proteomes" id="UP000243459"/>
    </source>
</evidence>
<feature type="compositionally biased region" description="Low complexity" evidence="1">
    <location>
        <begin position="142"/>
        <end position="154"/>
    </location>
</feature>
<name>A0A5P1EWV5_ASPOF</name>